<feature type="region of interest" description="Disordered" evidence="1">
    <location>
        <begin position="163"/>
        <end position="188"/>
    </location>
</feature>
<feature type="compositionally biased region" description="Polar residues" evidence="1">
    <location>
        <begin position="203"/>
        <end position="218"/>
    </location>
</feature>
<feature type="compositionally biased region" description="Basic residues" evidence="1">
    <location>
        <begin position="353"/>
        <end position="376"/>
    </location>
</feature>
<feature type="compositionally biased region" description="Basic and acidic residues" evidence="1">
    <location>
        <begin position="284"/>
        <end position="298"/>
    </location>
</feature>
<organism evidence="2 3">
    <name type="scientific">Cyclospora cayetanensis</name>
    <dbReference type="NCBI Taxonomy" id="88456"/>
    <lineage>
        <taxon>Eukaryota</taxon>
        <taxon>Sar</taxon>
        <taxon>Alveolata</taxon>
        <taxon>Apicomplexa</taxon>
        <taxon>Conoidasida</taxon>
        <taxon>Coccidia</taxon>
        <taxon>Eucoccidiorida</taxon>
        <taxon>Eimeriorina</taxon>
        <taxon>Eimeriidae</taxon>
        <taxon>Cyclospora</taxon>
    </lineage>
</organism>
<feature type="region of interest" description="Disordered" evidence="1">
    <location>
        <begin position="203"/>
        <end position="232"/>
    </location>
</feature>
<feature type="compositionally biased region" description="Basic and acidic residues" evidence="1">
    <location>
        <begin position="326"/>
        <end position="336"/>
    </location>
</feature>
<dbReference type="VEuPathDB" id="ToxoDB:cyc_00897"/>
<feature type="compositionally biased region" description="Low complexity" evidence="1">
    <location>
        <begin position="267"/>
        <end position="280"/>
    </location>
</feature>
<sequence>MKTFRGFVPCACWRGFRAVVEPRKEKATLPARRNFERNSCEETTVAKAPVVQTAFQVCETVEVTAAVESQQSLQGIIQDITGGQDPVHDTAGTAIGKAVSHATATLKNDHQPSSESRINPLCEIETAPQQAIARVDVVKEVKDNHILTPSEEDRILSQETGLVEEQKPHSTSDRHSSQDTSTDQESRTPECCADACLAPTAQENGHNVNVQSGSSAGKQENGEGERDGTKVGEQIQVDGGSLGTLECQNILNVETEATVGPTHGHSNDVNLSSNSDVVSNTTPEGKRPHSQEKAESESKLQPAHDTSELTEPSGKVQLTPTGAQKIEQHMADKSEDGSQGPQGCFGAEESTKQGKKPKKKLSKAKGKKRHGKTGRR</sequence>
<feature type="compositionally biased region" description="Basic and acidic residues" evidence="1">
    <location>
        <begin position="164"/>
        <end position="177"/>
    </location>
</feature>
<name>A0A1D3D2J3_9EIME</name>
<dbReference type="Proteomes" id="UP000095192">
    <property type="component" value="Unassembled WGS sequence"/>
</dbReference>
<feature type="compositionally biased region" description="Basic and acidic residues" evidence="1">
    <location>
        <begin position="220"/>
        <end position="230"/>
    </location>
</feature>
<keyword evidence="3" id="KW-1185">Reference proteome</keyword>
<dbReference type="EMBL" id="JROU02001024">
    <property type="protein sequence ID" value="OEH77661.1"/>
    <property type="molecule type" value="Genomic_DNA"/>
</dbReference>
<proteinExistence type="predicted"/>
<evidence type="ECO:0000313" key="2">
    <source>
        <dbReference type="EMBL" id="OEH77661.1"/>
    </source>
</evidence>
<evidence type="ECO:0000313" key="3">
    <source>
        <dbReference type="Proteomes" id="UP000095192"/>
    </source>
</evidence>
<dbReference type="AlphaFoldDB" id="A0A1D3D2J3"/>
<dbReference type="InParanoid" id="A0A1D3D2J3"/>
<accession>A0A1D3D2J3</accession>
<gene>
    <name evidence="2" type="ORF">cyc_00897</name>
</gene>
<protein>
    <submittedName>
        <fullName evidence="2">Uncharacterized protein</fullName>
    </submittedName>
</protein>
<comment type="caution">
    <text evidence="2">The sequence shown here is derived from an EMBL/GenBank/DDBJ whole genome shotgun (WGS) entry which is preliminary data.</text>
</comment>
<feature type="region of interest" description="Disordered" evidence="1">
    <location>
        <begin position="258"/>
        <end position="376"/>
    </location>
</feature>
<reference evidence="2 3" key="1">
    <citation type="journal article" date="2016" name="BMC Genomics">
        <title>Comparative genomics reveals Cyclospora cayetanensis possesses coccidia-like metabolism and invasion components but unique surface antigens.</title>
        <authorList>
            <person name="Liu S."/>
            <person name="Wang L."/>
            <person name="Zheng H."/>
            <person name="Xu Z."/>
            <person name="Roellig D.M."/>
            <person name="Li N."/>
            <person name="Frace M.A."/>
            <person name="Tang K."/>
            <person name="Arrowood M.J."/>
            <person name="Moss D.M."/>
            <person name="Zhang L."/>
            <person name="Feng Y."/>
            <person name="Xiao L."/>
        </authorList>
    </citation>
    <scope>NUCLEOTIDE SEQUENCE [LARGE SCALE GENOMIC DNA]</scope>
    <source>
        <strain evidence="2 3">CHN_HEN01</strain>
    </source>
</reference>
<evidence type="ECO:0000256" key="1">
    <source>
        <dbReference type="SAM" id="MobiDB-lite"/>
    </source>
</evidence>